<dbReference type="SUPFAM" id="SSF55120">
    <property type="entry name" value="Pseudouridine synthase"/>
    <property type="match status" value="1"/>
</dbReference>
<evidence type="ECO:0000256" key="1">
    <source>
        <dbReference type="ARBA" id="ARBA00010876"/>
    </source>
</evidence>
<dbReference type="InterPro" id="IPR020103">
    <property type="entry name" value="PsdUridine_synth_cat_dom_sf"/>
</dbReference>
<evidence type="ECO:0000259" key="3">
    <source>
        <dbReference type="Pfam" id="PF00849"/>
    </source>
</evidence>
<dbReference type="GO" id="GO:0003723">
    <property type="term" value="F:RNA binding"/>
    <property type="evidence" value="ECO:0007669"/>
    <property type="project" value="InterPro"/>
</dbReference>
<dbReference type="Pfam" id="PF00849">
    <property type="entry name" value="PseudoU_synth_2"/>
    <property type="match status" value="1"/>
</dbReference>
<gene>
    <name evidence="4" type="ORF">TrVE_jg3869</name>
</gene>
<feature type="domain" description="Pseudouridine synthase RsuA/RluA-like" evidence="3">
    <location>
        <begin position="2"/>
        <end position="126"/>
    </location>
</feature>
<dbReference type="AlphaFoldDB" id="A0A9W7BYZ1"/>
<name>A0A9W7BYZ1_9STRA</name>
<dbReference type="PANTHER" id="PTHR21600">
    <property type="entry name" value="MITOCHONDRIAL RNA PSEUDOURIDINE SYNTHASE"/>
    <property type="match status" value="1"/>
</dbReference>
<proteinExistence type="inferred from homology"/>
<sequence length="218" mass="24740">MKRLDRGASGAVLLSSNTEDENHTTELREKIEKGEKTYVAWCRGTGEYIKKLCEGEAKEYKGPDGIIYPVTLSSGWFTVSRPIKNVNNNLKPAETSFRYLLSGPDSFIIECRPKTGRWHQIRKHLNGLSCPIIGDGTHGNTKVNRMWRERGFKAERFGLHLLRMKLPKTENVPGINVVADVPEDLKEMWKVHVPGAIEIIEEMYKGQSEERVSDDVIS</sequence>
<dbReference type="GO" id="GO:0009982">
    <property type="term" value="F:pseudouridine synthase activity"/>
    <property type="evidence" value="ECO:0007669"/>
    <property type="project" value="InterPro"/>
</dbReference>
<dbReference type="Gene3D" id="3.30.2350.10">
    <property type="entry name" value="Pseudouridine synthase"/>
    <property type="match status" value="1"/>
</dbReference>
<comment type="caution">
    <text evidence="4">The sequence shown here is derived from an EMBL/GenBank/DDBJ whole genome shotgun (WGS) entry which is preliminary data.</text>
</comment>
<reference evidence="5" key="1">
    <citation type="journal article" date="2023" name="Commun. Biol.">
        <title>Genome analysis of Parmales, the sister group of diatoms, reveals the evolutionary specialization of diatoms from phago-mixotrophs to photoautotrophs.</title>
        <authorList>
            <person name="Ban H."/>
            <person name="Sato S."/>
            <person name="Yoshikawa S."/>
            <person name="Yamada K."/>
            <person name="Nakamura Y."/>
            <person name="Ichinomiya M."/>
            <person name="Sato N."/>
            <person name="Blanc-Mathieu R."/>
            <person name="Endo H."/>
            <person name="Kuwata A."/>
            <person name="Ogata H."/>
        </authorList>
    </citation>
    <scope>NUCLEOTIDE SEQUENCE [LARGE SCALE GENOMIC DNA]</scope>
    <source>
        <strain evidence="5">NIES 3699</strain>
    </source>
</reference>
<protein>
    <recommendedName>
        <fullName evidence="3">Pseudouridine synthase RsuA/RluA-like domain-containing protein</fullName>
    </recommendedName>
</protein>
<keyword evidence="5" id="KW-1185">Reference proteome</keyword>
<organism evidence="4 5">
    <name type="scientific">Triparma verrucosa</name>
    <dbReference type="NCBI Taxonomy" id="1606542"/>
    <lineage>
        <taxon>Eukaryota</taxon>
        <taxon>Sar</taxon>
        <taxon>Stramenopiles</taxon>
        <taxon>Ochrophyta</taxon>
        <taxon>Bolidophyceae</taxon>
        <taxon>Parmales</taxon>
        <taxon>Triparmaceae</taxon>
        <taxon>Triparma</taxon>
    </lineage>
</organism>
<dbReference type="Proteomes" id="UP001165160">
    <property type="component" value="Unassembled WGS sequence"/>
</dbReference>
<dbReference type="GO" id="GO:0000455">
    <property type="term" value="P:enzyme-directed rRNA pseudouridine synthesis"/>
    <property type="evidence" value="ECO:0007669"/>
    <property type="project" value="TreeGrafter"/>
</dbReference>
<evidence type="ECO:0000313" key="4">
    <source>
        <dbReference type="EMBL" id="GMH99479.1"/>
    </source>
</evidence>
<dbReference type="InterPro" id="IPR006145">
    <property type="entry name" value="PsdUridine_synth_RsuA/RluA"/>
</dbReference>
<feature type="region of interest" description="Disordered" evidence="2">
    <location>
        <begin position="1"/>
        <end position="24"/>
    </location>
</feature>
<dbReference type="EMBL" id="BRXX01000235">
    <property type="protein sequence ID" value="GMH99479.1"/>
    <property type="molecule type" value="Genomic_DNA"/>
</dbReference>
<evidence type="ECO:0000256" key="2">
    <source>
        <dbReference type="SAM" id="MobiDB-lite"/>
    </source>
</evidence>
<accession>A0A9W7BYZ1</accession>
<comment type="similarity">
    <text evidence="1">Belongs to the pseudouridine synthase RluA family.</text>
</comment>
<dbReference type="PANTHER" id="PTHR21600:SF87">
    <property type="entry name" value="RNA PSEUDOURIDYLATE SYNTHASE DOMAIN-CONTAINING PROTEIN 1"/>
    <property type="match status" value="1"/>
</dbReference>
<evidence type="ECO:0000313" key="5">
    <source>
        <dbReference type="Proteomes" id="UP001165160"/>
    </source>
</evidence>
<dbReference type="InterPro" id="IPR050188">
    <property type="entry name" value="RluA_PseudoU_synthase"/>
</dbReference>